<dbReference type="GO" id="GO:0051082">
    <property type="term" value="F:unfolded protein binding"/>
    <property type="evidence" value="ECO:0007669"/>
    <property type="project" value="UniProtKB-UniRule"/>
</dbReference>
<evidence type="ECO:0000256" key="12">
    <source>
        <dbReference type="PROSITE-ProRule" id="PRU00546"/>
    </source>
</evidence>
<dbReference type="SUPFAM" id="SSF57938">
    <property type="entry name" value="DnaJ/Hsp40 cysteine-rich domain"/>
    <property type="match status" value="1"/>
</dbReference>
<keyword evidence="3 11" id="KW-0479">Metal-binding</keyword>
<keyword evidence="7 11" id="KW-0346">Stress response</keyword>
<dbReference type="PANTHER" id="PTHR43096:SF48">
    <property type="entry name" value="CHAPERONE PROTEIN DNAJ"/>
    <property type="match status" value="1"/>
</dbReference>
<dbReference type="InterPro" id="IPR018253">
    <property type="entry name" value="DnaJ_domain_CS"/>
</dbReference>
<comment type="function">
    <text evidence="11">Participates actively in the response to hyperosmotic and heat shock by preventing the aggregation of stress-denatured proteins and by disaggregating proteins, also in an autonomous, DnaK-independent fashion. Unfolded proteins bind initially to DnaJ; upon interaction with the DnaJ-bound protein, DnaK hydrolyzes its bound ATP, resulting in the formation of a stable complex. GrpE releases ADP from DnaK; ATP binding to DnaK triggers the release of the substrate protein, thus completing the reaction cycle. Several rounds of ATP-dependent interactions between DnaJ, DnaK and GrpE are required for fully efficient folding. Also involved, together with DnaK and GrpE, in the DNA replication of plasmids through activation of initiation proteins.</text>
</comment>
<dbReference type="RefSeq" id="WP_286136397.1">
    <property type="nucleotide sequence ID" value="NZ_BRPL01000002.1"/>
</dbReference>
<dbReference type="FunFam" id="2.10.230.10:FF:000002">
    <property type="entry name" value="Molecular chaperone DnaJ"/>
    <property type="match status" value="1"/>
</dbReference>
<feature type="binding site" evidence="11">
    <location>
        <position position="175"/>
    </location>
    <ligand>
        <name>Zn(2+)</name>
        <dbReference type="ChEBI" id="CHEBI:29105"/>
        <label>2</label>
    </ligand>
</feature>
<dbReference type="GO" id="GO:0005524">
    <property type="term" value="F:ATP binding"/>
    <property type="evidence" value="ECO:0007669"/>
    <property type="project" value="InterPro"/>
</dbReference>
<reference evidence="15" key="1">
    <citation type="submission" date="2022-07" db="EMBL/GenBank/DDBJ databases">
        <authorList>
            <person name="Kouya T."/>
            <person name="Ishiyama Y."/>
        </authorList>
    </citation>
    <scope>NUCLEOTIDE SEQUENCE</scope>
    <source>
        <strain evidence="15">WR16-4</strain>
    </source>
</reference>
<sequence>MASKDYYKILGVSRDASQSDINHAYRRLAAKYHPDINHAPGAEDKFKEINEAHEVLSDKQKRANYDQFGDADASQGGGFGGSGFSNAGGAGGFGNFGGGDFSDIFNSMFGGGRTRRHDPNAPRRGRDLQYNMTIDFKDSIFGKKTKINYQRDETCDTCHGSGAKPGTHPEQCQNCNGTGMVTRVAKTPLGQMQTQSPCPVCHGTGKIIKHKCPTCHGEGINHSEHEIEVNIPAGIDDGNQMRLQGQGEAGSNGGPYGDLFIVFRIRPSKDFRREGLNLYYNQPLTFSQASLGSDVNVKTMYGNVSLKIPAGTQTGTTFKLRGKGVPQIHGSGHGDQNVIVKVDTPKHLNKRQRIAMRAFAEASGELKGNKGKGFFDKMKEAFDK</sequence>
<dbReference type="NCBIfam" id="NF008035">
    <property type="entry name" value="PRK10767.1"/>
    <property type="match status" value="1"/>
</dbReference>
<keyword evidence="16" id="KW-1185">Reference proteome</keyword>
<evidence type="ECO:0000259" key="14">
    <source>
        <dbReference type="PROSITE" id="PS51188"/>
    </source>
</evidence>
<organism evidence="15 16">
    <name type="scientific">Philodulcilactobacillus myokoensis</name>
    <dbReference type="NCBI Taxonomy" id="2929573"/>
    <lineage>
        <taxon>Bacteria</taxon>
        <taxon>Bacillati</taxon>
        <taxon>Bacillota</taxon>
        <taxon>Bacilli</taxon>
        <taxon>Lactobacillales</taxon>
        <taxon>Lactobacillaceae</taxon>
        <taxon>Philodulcilactobacillus</taxon>
    </lineage>
</organism>
<dbReference type="Pfam" id="PF00684">
    <property type="entry name" value="DnaJ_CXXCXGXG"/>
    <property type="match status" value="1"/>
</dbReference>
<dbReference type="Gene3D" id="2.10.230.10">
    <property type="entry name" value="Heat shock protein DnaJ, cysteine-rich domain"/>
    <property type="match status" value="1"/>
</dbReference>
<evidence type="ECO:0000259" key="13">
    <source>
        <dbReference type="PROSITE" id="PS50076"/>
    </source>
</evidence>
<feature type="repeat" description="CXXCXGXG motif" evidence="11">
    <location>
        <begin position="198"/>
        <end position="205"/>
    </location>
</feature>
<evidence type="ECO:0000256" key="3">
    <source>
        <dbReference type="ARBA" id="ARBA00022723"/>
    </source>
</evidence>
<dbReference type="HAMAP" id="MF_01152">
    <property type="entry name" value="DnaJ"/>
    <property type="match status" value="1"/>
</dbReference>
<feature type="zinc finger region" description="CR-type" evidence="12">
    <location>
        <begin position="142"/>
        <end position="224"/>
    </location>
</feature>
<feature type="binding site" evidence="11">
    <location>
        <position position="172"/>
    </location>
    <ligand>
        <name>Zn(2+)</name>
        <dbReference type="ChEBI" id="CHEBI:29105"/>
        <label>2</label>
    </ligand>
</feature>
<feature type="binding site" evidence="11">
    <location>
        <position position="198"/>
    </location>
    <ligand>
        <name>Zn(2+)</name>
        <dbReference type="ChEBI" id="CHEBI:29105"/>
        <label>2</label>
    </ligand>
</feature>
<feature type="binding site" evidence="11">
    <location>
        <position position="215"/>
    </location>
    <ligand>
        <name>Zn(2+)</name>
        <dbReference type="ChEBI" id="CHEBI:29105"/>
        <label>1</label>
    </ligand>
</feature>
<evidence type="ECO:0000256" key="7">
    <source>
        <dbReference type="ARBA" id="ARBA00023016"/>
    </source>
</evidence>
<feature type="repeat" description="CXXCXGXG motif" evidence="11">
    <location>
        <begin position="155"/>
        <end position="162"/>
    </location>
</feature>
<dbReference type="InterPro" id="IPR036869">
    <property type="entry name" value="J_dom_sf"/>
</dbReference>
<feature type="repeat" description="CXXCXGXG motif" evidence="11">
    <location>
        <begin position="212"/>
        <end position="219"/>
    </location>
</feature>
<evidence type="ECO:0000256" key="11">
    <source>
        <dbReference type="HAMAP-Rule" id="MF_01152"/>
    </source>
</evidence>
<dbReference type="FunFam" id="1.10.287.110:FF:000031">
    <property type="entry name" value="Molecular chaperone DnaJ"/>
    <property type="match status" value="1"/>
</dbReference>
<dbReference type="GO" id="GO:0031072">
    <property type="term" value="F:heat shock protein binding"/>
    <property type="evidence" value="ECO:0007669"/>
    <property type="project" value="InterPro"/>
</dbReference>
<dbReference type="PROSITE" id="PS51188">
    <property type="entry name" value="ZF_CR"/>
    <property type="match status" value="1"/>
</dbReference>
<keyword evidence="2 11" id="KW-0235">DNA replication</keyword>
<dbReference type="GO" id="GO:0009408">
    <property type="term" value="P:response to heat"/>
    <property type="evidence" value="ECO:0007669"/>
    <property type="project" value="InterPro"/>
</dbReference>
<keyword evidence="4 11" id="KW-0677">Repeat</keyword>
<keyword evidence="6 11" id="KW-0862">Zinc</keyword>
<proteinExistence type="inferred from homology"/>
<dbReference type="GO" id="GO:0042026">
    <property type="term" value="P:protein refolding"/>
    <property type="evidence" value="ECO:0007669"/>
    <property type="project" value="TreeGrafter"/>
</dbReference>
<dbReference type="InterPro" id="IPR008971">
    <property type="entry name" value="HSP40/DnaJ_pept-bd"/>
</dbReference>
<dbReference type="Proteomes" id="UP001144204">
    <property type="component" value="Unassembled WGS sequence"/>
</dbReference>
<dbReference type="Gene3D" id="2.60.260.20">
    <property type="entry name" value="Urease metallochaperone UreE, N-terminal domain"/>
    <property type="match status" value="2"/>
</dbReference>
<feature type="domain" description="CR-type" evidence="14">
    <location>
        <begin position="142"/>
        <end position="224"/>
    </location>
</feature>
<dbReference type="SMART" id="SM00271">
    <property type="entry name" value="DnaJ"/>
    <property type="match status" value="1"/>
</dbReference>
<evidence type="ECO:0000256" key="9">
    <source>
        <dbReference type="ARBA" id="ARBA00061004"/>
    </source>
</evidence>
<keyword evidence="1 11" id="KW-0963">Cytoplasm</keyword>
<evidence type="ECO:0000256" key="6">
    <source>
        <dbReference type="ARBA" id="ARBA00022833"/>
    </source>
</evidence>
<comment type="similarity">
    <text evidence="9 11">Belongs to the DnaJ family.</text>
</comment>
<dbReference type="InterPro" id="IPR002939">
    <property type="entry name" value="DnaJ_C"/>
</dbReference>
<dbReference type="InterPro" id="IPR036410">
    <property type="entry name" value="HSP_DnaJ_Cys-rich_dom_sf"/>
</dbReference>
<comment type="caution">
    <text evidence="15">The sequence shown here is derived from an EMBL/GenBank/DDBJ whole genome shotgun (WGS) entry which is preliminary data.</text>
</comment>
<feature type="repeat" description="CXXCXGXG motif" evidence="11">
    <location>
        <begin position="172"/>
        <end position="179"/>
    </location>
</feature>
<evidence type="ECO:0000256" key="5">
    <source>
        <dbReference type="ARBA" id="ARBA00022771"/>
    </source>
</evidence>
<dbReference type="GO" id="GO:0006260">
    <property type="term" value="P:DNA replication"/>
    <property type="evidence" value="ECO:0007669"/>
    <property type="project" value="UniProtKB-KW"/>
</dbReference>
<dbReference type="SUPFAM" id="SSF46565">
    <property type="entry name" value="Chaperone J-domain"/>
    <property type="match status" value="1"/>
</dbReference>
<dbReference type="PROSITE" id="PS00636">
    <property type="entry name" value="DNAJ_1"/>
    <property type="match status" value="1"/>
</dbReference>
<comment type="subunit">
    <text evidence="11">Homodimer.</text>
</comment>
<name>A0A9W6B1S1_9LACO</name>
<keyword evidence="5 11" id="KW-0863">Zinc-finger</keyword>
<dbReference type="GO" id="GO:0005737">
    <property type="term" value="C:cytoplasm"/>
    <property type="evidence" value="ECO:0007669"/>
    <property type="project" value="UniProtKB-SubCell"/>
</dbReference>
<evidence type="ECO:0000313" key="15">
    <source>
        <dbReference type="EMBL" id="GLB46935.1"/>
    </source>
</evidence>
<dbReference type="NCBIfam" id="TIGR02349">
    <property type="entry name" value="DnaJ_bact"/>
    <property type="match status" value="1"/>
</dbReference>
<dbReference type="CDD" id="cd06257">
    <property type="entry name" value="DnaJ"/>
    <property type="match status" value="1"/>
</dbReference>
<dbReference type="Pfam" id="PF01556">
    <property type="entry name" value="DnaJ_C"/>
    <property type="match status" value="1"/>
</dbReference>
<evidence type="ECO:0000256" key="2">
    <source>
        <dbReference type="ARBA" id="ARBA00022705"/>
    </source>
</evidence>
<dbReference type="NCBIfam" id="NF010869">
    <property type="entry name" value="PRK14276.1"/>
    <property type="match status" value="1"/>
</dbReference>
<dbReference type="InterPro" id="IPR001623">
    <property type="entry name" value="DnaJ_domain"/>
</dbReference>
<dbReference type="FunFam" id="2.60.260.20:FF:000005">
    <property type="entry name" value="Chaperone protein dnaJ 1, mitochondrial"/>
    <property type="match status" value="1"/>
</dbReference>
<dbReference type="SUPFAM" id="SSF49493">
    <property type="entry name" value="HSP40/DnaJ peptide-binding domain"/>
    <property type="match status" value="2"/>
</dbReference>
<feature type="binding site" evidence="11">
    <location>
        <position position="201"/>
    </location>
    <ligand>
        <name>Zn(2+)</name>
        <dbReference type="ChEBI" id="CHEBI:29105"/>
        <label>2</label>
    </ligand>
</feature>
<reference evidence="15" key="2">
    <citation type="journal article" date="2023" name="PLoS ONE">
        <title>Philodulcilactobacillus myokoensis gen. nov., sp. nov., a fructophilic, acidophilic, and agar-phobic lactic acid bacterium isolated from fermented vegetable extracts.</title>
        <authorList>
            <person name="Kouya T."/>
            <person name="Ishiyama Y."/>
            <person name="Ohashi S."/>
            <person name="Kumakubo R."/>
            <person name="Yamazaki T."/>
            <person name="Otaki T."/>
        </authorList>
    </citation>
    <scope>NUCLEOTIDE SEQUENCE</scope>
    <source>
        <strain evidence="15">WR16-4</strain>
    </source>
</reference>
<gene>
    <name evidence="11 15" type="primary">dnaJ</name>
    <name evidence="15" type="ORF">WR164_09140</name>
</gene>
<keyword evidence="8 11" id="KW-0143">Chaperone</keyword>
<dbReference type="AlphaFoldDB" id="A0A9W6B1S1"/>
<dbReference type="PANTHER" id="PTHR43096">
    <property type="entry name" value="DNAJ HOMOLOG 1, MITOCHONDRIAL-RELATED"/>
    <property type="match status" value="1"/>
</dbReference>
<evidence type="ECO:0000256" key="4">
    <source>
        <dbReference type="ARBA" id="ARBA00022737"/>
    </source>
</evidence>
<protein>
    <recommendedName>
        <fullName evidence="10 11">Chaperone protein DnaJ</fullName>
    </recommendedName>
</protein>
<dbReference type="Pfam" id="PF00226">
    <property type="entry name" value="DnaJ"/>
    <property type="match status" value="1"/>
</dbReference>
<dbReference type="Gene3D" id="1.10.287.110">
    <property type="entry name" value="DnaJ domain"/>
    <property type="match status" value="1"/>
</dbReference>
<accession>A0A9W6B1S1</accession>
<dbReference type="InterPro" id="IPR012724">
    <property type="entry name" value="DnaJ"/>
</dbReference>
<dbReference type="PRINTS" id="PR00625">
    <property type="entry name" value="JDOMAIN"/>
</dbReference>
<evidence type="ECO:0000256" key="1">
    <source>
        <dbReference type="ARBA" id="ARBA00022490"/>
    </source>
</evidence>
<evidence type="ECO:0000256" key="8">
    <source>
        <dbReference type="ARBA" id="ARBA00023186"/>
    </source>
</evidence>
<feature type="binding site" evidence="11">
    <location>
        <position position="212"/>
    </location>
    <ligand>
        <name>Zn(2+)</name>
        <dbReference type="ChEBI" id="CHEBI:29105"/>
        <label>1</label>
    </ligand>
</feature>
<comment type="subcellular location">
    <subcellularLocation>
        <location evidence="11">Cytoplasm</location>
    </subcellularLocation>
</comment>
<feature type="binding site" evidence="11">
    <location>
        <position position="155"/>
    </location>
    <ligand>
        <name>Zn(2+)</name>
        <dbReference type="ChEBI" id="CHEBI:29105"/>
        <label>1</label>
    </ligand>
</feature>
<dbReference type="InterPro" id="IPR001305">
    <property type="entry name" value="HSP_DnaJ_Cys-rich_dom"/>
</dbReference>
<evidence type="ECO:0000256" key="10">
    <source>
        <dbReference type="ARBA" id="ARBA00067609"/>
    </source>
</evidence>
<comment type="domain">
    <text evidence="11">The J domain is necessary and sufficient to stimulate DnaK ATPase activity. Zinc center 1 plays an important role in the autonomous, DnaK-independent chaperone activity of DnaJ. Zinc center 2 is essential for interaction with DnaK and for DnaJ activity.</text>
</comment>
<evidence type="ECO:0000313" key="16">
    <source>
        <dbReference type="Proteomes" id="UP001144204"/>
    </source>
</evidence>
<feature type="domain" description="J" evidence="13">
    <location>
        <begin position="5"/>
        <end position="69"/>
    </location>
</feature>
<feature type="binding site" evidence="11">
    <location>
        <position position="158"/>
    </location>
    <ligand>
        <name>Zn(2+)</name>
        <dbReference type="ChEBI" id="CHEBI:29105"/>
        <label>1</label>
    </ligand>
</feature>
<dbReference type="CDD" id="cd10747">
    <property type="entry name" value="DnaJ_C"/>
    <property type="match status" value="1"/>
</dbReference>
<dbReference type="GO" id="GO:0008270">
    <property type="term" value="F:zinc ion binding"/>
    <property type="evidence" value="ECO:0007669"/>
    <property type="project" value="UniProtKB-UniRule"/>
</dbReference>
<dbReference type="EMBL" id="BRPL01000002">
    <property type="protein sequence ID" value="GLB46935.1"/>
    <property type="molecule type" value="Genomic_DNA"/>
</dbReference>
<dbReference type="PROSITE" id="PS50076">
    <property type="entry name" value="DNAJ_2"/>
    <property type="match status" value="1"/>
</dbReference>
<comment type="cofactor">
    <cofactor evidence="11">
        <name>Zn(2+)</name>
        <dbReference type="ChEBI" id="CHEBI:29105"/>
    </cofactor>
    <text evidence="11">Binds 2 Zn(2+) ions per monomer.</text>
</comment>